<feature type="compositionally biased region" description="Basic and acidic residues" evidence="10">
    <location>
        <begin position="92"/>
        <end position="103"/>
    </location>
</feature>
<sequence length="783" mass="89852">MDNIGAEVGQKMRSAIKAKLMELDCYVDDELPDYIMVMVANRRSKSQMNDDLNLFLSSKTSTFVNWLHIVLKKLKEVTVTNPEIYSKVSKRKSTDNQVDDKGSIKLKKEKNSKKVKTEEDSEIVDKKPEVTLDSNEKSLTDDLPLIANKFSDKRRIVIENESSLSVSNNIVDDNFDIPLLSEVNDSSNEKELQDIERKIHNVKSRLGLLVESDNENDEEWINNQSKEEDNPLAHTRQVSVIKKKISGSELTKLAESLLAAENIEETDQQKEETTEKKSVHQRITFENDFNNDSNALKSDKSVVRKSSVLDRLGKRTGSPDFYGEPRKKVSLSEYRREEEKYTGSVRSKRRSSSRDRSRSRRYNDRRSGSRERSPRRTRGKESRKEGILSRLGVQSKVAVIKKPETSEKSDDEEEKIVREVPSLIKVKPRVIPNDVAAQANKNLLLKAVAEAQRSIAQTPTVGNNLKPDALYTKRFKEKNGDQKDNNSVKRIDEKEKSKLKSLIQQSGSRMRSSLNVSSDEYDSDGEYIPKPVRNVERNLPKYIPSVKDNNKECDESHQNNNIVETKSTKIVEDQQQNNKQQFIITLDGIDKTPFTDKKISAKMRLEGRKTPSPIVFDHSVISDNKVKVNPTRSDLPTRADIPDTLPVVHVPLAVKNKERCKYWPNCRQGDKCEFVHPSQNCEAFPHCKFREKCLFLHPRCKFGNSCTKRECPYDHVKSLSTTRLTTAVPVLQNCKFFPNCTNVNCQFYHPKPCMYGQYCKNMAECSFSHNFPFTKKNLRWKSK</sequence>
<feature type="compositionally biased region" description="Basic residues" evidence="10">
    <location>
        <begin position="104"/>
        <end position="114"/>
    </location>
</feature>
<keyword evidence="12" id="KW-1185">Reference proteome</keyword>
<dbReference type="InterPro" id="IPR000571">
    <property type="entry name" value="Znf_CCCH"/>
</dbReference>
<feature type="region of interest" description="Disordered" evidence="10">
    <location>
        <begin position="332"/>
        <end position="388"/>
    </location>
</feature>
<name>A0A6J2YQT4_SITOR</name>
<dbReference type="OrthoDB" id="5589010at2759"/>
<organism evidence="12 13">
    <name type="scientific">Sitophilus oryzae</name>
    <name type="common">Rice weevil</name>
    <name type="synonym">Curculio oryzae</name>
    <dbReference type="NCBI Taxonomy" id="7048"/>
    <lineage>
        <taxon>Eukaryota</taxon>
        <taxon>Metazoa</taxon>
        <taxon>Ecdysozoa</taxon>
        <taxon>Arthropoda</taxon>
        <taxon>Hexapoda</taxon>
        <taxon>Insecta</taxon>
        <taxon>Pterygota</taxon>
        <taxon>Neoptera</taxon>
        <taxon>Endopterygota</taxon>
        <taxon>Coleoptera</taxon>
        <taxon>Polyphaga</taxon>
        <taxon>Cucujiformia</taxon>
        <taxon>Curculionidae</taxon>
        <taxon>Dryophthorinae</taxon>
        <taxon>Sitophilus</taxon>
    </lineage>
</organism>
<evidence type="ECO:0000256" key="1">
    <source>
        <dbReference type="ARBA" id="ARBA00004123"/>
    </source>
</evidence>
<feature type="region of interest" description="Disordered" evidence="10">
    <location>
        <begin position="494"/>
        <end position="529"/>
    </location>
</feature>
<dbReference type="GO" id="GO:0005737">
    <property type="term" value="C:cytoplasm"/>
    <property type="evidence" value="ECO:0007669"/>
    <property type="project" value="TreeGrafter"/>
</dbReference>
<evidence type="ECO:0000256" key="10">
    <source>
        <dbReference type="SAM" id="MobiDB-lite"/>
    </source>
</evidence>
<comment type="subcellular location">
    <subcellularLocation>
        <location evidence="1">Nucleus</location>
    </subcellularLocation>
</comment>
<feature type="region of interest" description="Disordered" evidence="10">
    <location>
        <begin position="263"/>
        <end position="304"/>
    </location>
</feature>
<dbReference type="Gene3D" id="1.20.1390.10">
    <property type="entry name" value="PWI domain"/>
    <property type="match status" value="1"/>
</dbReference>
<dbReference type="PANTHER" id="PTHR14738:SF29">
    <property type="entry name" value="ZINC FINGER CCCH DOMAIN-CONTAINING PROTEIN 14"/>
    <property type="match status" value="1"/>
</dbReference>
<dbReference type="Gene3D" id="4.10.1000.30">
    <property type="match status" value="2"/>
</dbReference>
<keyword evidence="5" id="KW-0677">Repeat</keyword>
<dbReference type="PANTHER" id="PTHR14738">
    <property type="entry name" value="ZINC FINGER CCCH DOMAIN-CONTAINING PROTEIN 14"/>
    <property type="match status" value="1"/>
</dbReference>
<protein>
    <recommendedName>
        <fullName evidence="3">Zinc finger CCCH domain-containing protein 14</fullName>
    </recommendedName>
</protein>
<evidence type="ECO:0000256" key="4">
    <source>
        <dbReference type="ARBA" id="ARBA00022723"/>
    </source>
</evidence>
<evidence type="ECO:0000256" key="9">
    <source>
        <dbReference type="PROSITE-ProRule" id="PRU00723"/>
    </source>
</evidence>
<feature type="zinc finger region" description="C3H1-type" evidence="9">
    <location>
        <begin position="655"/>
        <end position="679"/>
    </location>
</feature>
<keyword evidence="6 9" id="KW-0863">Zinc-finger</keyword>
<evidence type="ECO:0000313" key="13">
    <source>
        <dbReference type="RefSeq" id="XP_030766413.1"/>
    </source>
</evidence>
<evidence type="ECO:0000256" key="5">
    <source>
        <dbReference type="ARBA" id="ARBA00022737"/>
    </source>
</evidence>
<evidence type="ECO:0000259" key="11">
    <source>
        <dbReference type="PROSITE" id="PS50103"/>
    </source>
</evidence>
<dbReference type="SMART" id="SM00356">
    <property type="entry name" value="ZnF_C3H1"/>
    <property type="match status" value="2"/>
</dbReference>
<feature type="region of interest" description="Disordered" evidence="10">
    <location>
        <begin position="90"/>
        <end position="121"/>
    </location>
</feature>
<evidence type="ECO:0000256" key="3">
    <source>
        <dbReference type="ARBA" id="ARBA00015071"/>
    </source>
</evidence>
<keyword evidence="8" id="KW-0539">Nucleus</keyword>
<dbReference type="InterPro" id="IPR040366">
    <property type="entry name" value="Nab2/ZC3H14"/>
</dbReference>
<dbReference type="FunCoup" id="A0A6J2YQT4">
    <property type="interactions" value="487"/>
</dbReference>
<accession>A0A6J2YQT4</accession>
<dbReference type="InParanoid" id="A0A6J2YQT4"/>
<dbReference type="GO" id="GO:0005634">
    <property type="term" value="C:nucleus"/>
    <property type="evidence" value="ECO:0007669"/>
    <property type="project" value="UniProtKB-SubCell"/>
</dbReference>
<dbReference type="KEGG" id="soy:115890352"/>
<dbReference type="GO" id="GO:0043488">
    <property type="term" value="P:regulation of mRNA stability"/>
    <property type="evidence" value="ECO:0007669"/>
    <property type="project" value="InterPro"/>
</dbReference>
<feature type="domain" description="C3H1-type" evidence="11">
    <location>
        <begin position="655"/>
        <end position="679"/>
    </location>
</feature>
<evidence type="ECO:0000256" key="7">
    <source>
        <dbReference type="ARBA" id="ARBA00022833"/>
    </source>
</evidence>
<dbReference type="Pfam" id="PF14608">
    <property type="entry name" value="zf-CCCH_2"/>
    <property type="match status" value="5"/>
</dbReference>
<dbReference type="RefSeq" id="XP_030766413.1">
    <property type="nucleotide sequence ID" value="XM_030910553.1"/>
</dbReference>
<keyword evidence="4 9" id="KW-0479">Metal-binding</keyword>
<dbReference type="CTD" id="4665"/>
<comment type="similarity">
    <text evidence="2">Belongs to the ZC3H14 family.</text>
</comment>
<feature type="compositionally biased region" description="Basic and acidic residues" evidence="10">
    <location>
        <begin position="352"/>
        <end position="387"/>
    </location>
</feature>
<evidence type="ECO:0000256" key="8">
    <source>
        <dbReference type="ARBA" id="ARBA00023242"/>
    </source>
</evidence>
<evidence type="ECO:0000256" key="2">
    <source>
        <dbReference type="ARBA" id="ARBA00008423"/>
    </source>
</evidence>
<dbReference type="AlphaFoldDB" id="A0A6J2YQT4"/>
<evidence type="ECO:0000313" key="12">
    <source>
        <dbReference type="Proteomes" id="UP000504635"/>
    </source>
</evidence>
<dbReference type="Proteomes" id="UP000504635">
    <property type="component" value="Unplaced"/>
</dbReference>
<dbReference type="GeneID" id="115890352"/>
<feature type="compositionally biased region" description="Polar residues" evidence="10">
    <location>
        <begin position="502"/>
        <end position="518"/>
    </location>
</feature>
<evidence type="ECO:0000256" key="6">
    <source>
        <dbReference type="ARBA" id="ARBA00022771"/>
    </source>
</evidence>
<dbReference type="GO" id="GO:0008270">
    <property type="term" value="F:zinc ion binding"/>
    <property type="evidence" value="ECO:0007669"/>
    <property type="project" value="UniProtKB-KW"/>
</dbReference>
<keyword evidence="7 9" id="KW-0862">Zinc</keyword>
<dbReference type="GO" id="GO:0008143">
    <property type="term" value="F:poly(A) binding"/>
    <property type="evidence" value="ECO:0007669"/>
    <property type="project" value="InterPro"/>
</dbReference>
<proteinExistence type="inferred from homology"/>
<dbReference type="PROSITE" id="PS50103">
    <property type="entry name" value="ZF_C3H1"/>
    <property type="match status" value="1"/>
</dbReference>
<feature type="compositionally biased region" description="Basic and acidic residues" evidence="10">
    <location>
        <begin position="267"/>
        <end position="278"/>
    </location>
</feature>
<reference evidence="13" key="1">
    <citation type="submission" date="2025-08" db="UniProtKB">
        <authorList>
            <consortium name="RefSeq"/>
        </authorList>
    </citation>
    <scope>IDENTIFICATION</scope>
    <source>
        <tissue evidence="13">Gonads</tissue>
    </source>
</reference>
<gene>
    <name evidence="13" type="primary">LOC115890352</name>
</gene>